<evidence type="ECO:0000313" key="2">
    <source>
        <dbReference type="Proteomes" id="UP000249696"/>
    </source>
</evidence>
<proteinExistence type="predicted"/>
<evidence type="ECO:0000313" key="1">
    <source>
        <dbReference type="EMBL" id="RAJ12769.1"/>
    </source>
</evidence>
<name>A0A327R7F3_9FLAO</name>
<sequence>MENILKKETKQLNPNYISIYWIEYVYSENRHPETIDFDYWDFALSIKGLSESRLIFYVFKWNMP</sequence>
<protein>
    <submittedName>
        <fullName evidence="1">Uncharacterized protein</fullName>
    </submittedName>
</protein>
<accession>A0A327R7F3</accession>
<dbReference type="AlphaFoldDB" id="A0A327R7F3"/>
<organism evidence="1 2">
    <name type="scientific">Arenibacter echinorum</name>
    <dbReference type="NCBI Taxonomy" id="440515"/>
    <lineage>
        <taxon>Bacteria</taxon>
        <taxon>Pseudomonadati</taxon>
        <taxon>Bacteroidota</taxon>
        <taxon>Flavobacteriia</taxon>
        <taxon>Flavobacteriales</taxon>
        <taxon>Flavobacteriaceae</taxon>
        <taxon>Arenibacter</taxon>
    </lineage>
</organism>
<gene>
    <name evidence="1" type="ORF">LV92_02005</name>
</gene>
<dbReference type="EMBL" id="QLLN01000003">
    <property type="protein sequence ID" value="RAJ12769.1"/>
    <property type="molecule type" value="Genomic_DNA"/>
</dbReference>
<dbReference type="Proteomes" id="UP000249696">
    <property type="component" value="Unassembled WGS sequence"/>
</dbReference>
<keyword evidence="2" id="KW-1185">Reference proteome</keyword>
<reference evidence="1 2" key="1">
    <citation type="submission" date="2018-06" db="EMBL/GenBank/DDBJ databases">
        <title>Genomic Encyclopedia of Archaeal and Bacterial Type Strains, Phase II (KMG-II): from individual species to whole genera.</title>
        <authorList>
            <person name="Goeker M."/>
        </authorList>
    </citation>
    <scope>NUCLEOTIDE SEQUENCE [LARGE SCALE GENOMIC DNA]</scope>
    <source>
        <strain evidence="1 2">DSM 23522</strain>
    </source>
</reference>
<comment type="caution">
    <text evidence="1">The sequence shown here is derived from an EMBL/GenBank/DDBJ whole genome shotgun (WGS) entry which is preliminary data.</text>
</comment>